<sequence>MNDQEKITSAKLIEDQGQLKEKYEQELKAVQQENLNLQNTILKKDDEIFELQKANEGLSKDRD</sequence>
<dbReference type="EMBL" id="CAJVQC010093673">
    <property type="protein sequence ID" value="CAG8827344.1"/>
    <property type="molecule type" value="Genomic_DNA"/>
</dbReference>
<dbReference type="Proteomes" id="UP000789920">
    <property type="component" value="Unassembled WGS sequence"/>
</dbReference>
<keyword evidence="2" id="KW-1185">Reference proteome</keyword>
<organism evidence="1 2">
    <name type="scientific">Racocetra persica</name>
    <dbReference type="NCBI Taxonomy" id="160502"/>
    <lineage>
        <taxon>Eukaryota</taxon>
        <taxon>Fungi</taxon>
        <taxon>Fungi incertae sedis</taxon>
        <taxon>Mucoromycota</taxon>
        <taxon>Glomeromycotina</taxon>
        <taxon>Glomeromycetes</taxon>
        <taxon>Diversisporales</taxon>
        <taxon>Gigasporaceae</taxon>
        <taxon>Racocetra</taxon>
    </lineage>
</organism>
<evidence type="ECO:0000313" key="1">
    <source>
        <dbReference type="EMBL" id="CAG8827344.1"/>
    </source>
</evidence>
<proteinExistence type="predicted"/>
<accession>A0ACA9S8L5</accession>
<reference evidence="1" key="1">
    <citation type="submission" date="2021-06" db="EMBL/GenBank/DDBJ databases">
        <authorList>
            <person name="Kallberg Y."/>
            <person name="Tangrot J."/>
            <person name="Rosling A."/>
        </authorList>
    </citation>
    <scope>NUCLEOTIDE SEQUENCE</scope>
    <source>
        <strain evidence="1">MA461A</strain>
    </source>
</reference>
<evidence type="ECO:0000313" key="2">
    <source>
        <dbReference type="Proteomes" id="UP000789920"/>
    </source>
</evidence>
<name>A0ACA9S8L5_9GLOM</name>
<gene>
    <name evidence="1" type="ORF">RPERSI_LOCUS26957</name>
</gene>
<protein>
    <submittedName>
        <fullName evidence="1">2501_t:CDS:1</fullName>
    </submittedName>
</protein>
<feature type="non-terminal residue" evidence="1">
    <location>
        <position position="63"/>
    </location>
</feature>
<comment type="caution">
    <text evidence="1">The sequence shown here is derived from an EMBL/GenBank/DDBJ whole genome shotgun (WGS) entry which is preliminary data.</text>
</comment>